<protein>
    <recommendedName>
        <fullName evidence="1">Transcriptional coactivator p15 (PC4) C-terminal domain-containing protein</fullName>
    </recommendedName>
</protein>
<dbReference type="PIRSF" id="PIRSF037246">
    <property type="entry name" value="UCP037246"/>
    <property type="match status" value="1"/>
</dbReference>
<name>A0A4R6PYQ7_9FIRM</name>
<dbReference type="Proteomes" id="UP000295500">
    <property type="component" value="Unassembled WGS sequence"/>
</dbReference>
<reference evidence="2 3" key="1">
    <citation type="submission" date="2019-03" db="EMBL/GenBank/DDBJ databases">
        <title>Genomic Encyclopedia of Type Strains, Phase IV (KMG-IV): sequencing the most valuable type-strain genomes for metagenomic binning, comparative biology and taxonomic classification.</title>
        <authorList>
            <person name="Goeker M."/>
        </authorList>
    </citation>
    <scope>NUCLEOTIDE SEQUENCE [LARGE SCALE GENOMIC DNA]</scope>
    <source>
        <strain evidence="2 3">DSM 28287</strain>
    </source>
</reference>
<dbReference type="InterPro" id="IPR017154">
    <property type="entry name" value="PC4-like"/>
</dbReference>
<dbReference type="AlphaFoldDB" id="A0A4R6PYQ7"/>
<evidence type="ECO:0000313" key="3">
    <source>
        <dbReference type="Proteomes" id="UP000295500"/>
    </source>
</evidence>
<feature type="domain" description="Transcriptional coactivator p15 (PC4) C-terminal" evidence="1">
    <location>
        <begin position="20"/>
        <end position="66"/>
    </location>
</feature>
<dbReference type="RefSeq" id="WP_133528772.1">
    <property type="nucleotide sequence ID" value="NZ_SNXO01000025.1"/>
</dbReference>
<dbReference type="GO" id="GO:0003677">
    <property type="term" value="F:DNA binding"/>
    <property type="evidence" value="ECO:0007669"/>
    <property type="project" value="InterPro"/>
</dbReference>
<dbReference type="Pfam" id="PF02229">
    <property type="entry name" value="PC4"/>
    <property type="match status" value="1"/>
</dbReference>
<gene>
    <name evidence="2" type="ORF">EV211_12512</name>
</gene>
<organism evidence="2 3">
    <name type="scientific">Aminicella lysinilytica</name>
    <dbReference type="NCBI Taxonomy" id="433323"/>
    <lineage>
        <taxon>Bacteria</taxon>
        <taxon>Bacillati</taxon>
        <taxon>Bacillota</taxon>
        <taxon>Clostridia</taxon>
        <taxon>Peptostreptococcales</taxon>
        <taxon>Anaerovoracaceae</taxon>
        <taxon>Aminicella</taxon>
    </lineage>
</organism>
<comment type="caution">
    <text evidence="2">The sequence shown here is derived from an EMBL/GenBank/DDBJ whole genome shotgun (WGS) entry which is preliminary data.</text>
</comment>
<evidence type="ECO:0000313" key="2">
    <source>
        <dbReference type="EMBL" id="TDP52858.1"/>
    </source>
</evidence>
<keyword evidence="3" id="KW-1185">Reference proteome</keyword>
<sequence length="71" mass="8083">MANFEYEIVKSLGVISERAKGWTRELNLISWNGAAPKYDIRDWAPDHEKMGKGITLSKEEAETLCELLSNQ</sequence>
<dbReference type="EMBL" id="SNXO01000025">
    <property type="protein sequence ID" value="TDP52858.1"/>
    <property type="molecule type" value="Genomic_DNA"/>
</dbReference>
<dbReference type="InterPro" id="IPR003173">
    <property type="entry name" value="PC4_C"/>
</dbReference>
<dbReference type="GO" id="GO:0006355">
    <property type="term" value="P:regulation of DNA-templated transcription"/>
    <property type="evidence" value="ECO:0007669"/>
    <property type="project" value="InterPro"/>
</dbReference>
<proteinExistence type="predicted"/>
<dbReference type="Gene3D" id="2.30.31.70">
    <property type="match status" value="1"/>
</dbReference>
<accession>A0A4R6PYQ7</accession>
<evidence type="ECO:0000259" key="1">
    <source>
        <dbReference type="Pfam" id="PF02229"/>
    </source>
</evidence>
<dbReference type="OrthoDB" id="7067273at2"/>